<name>A0A9D1HQB5_9FIRM</name>
<organism evidence="1 2">
    <name type="scientific">Candidatus Limadaptatus stercorigallinarum</name>
    <dbReference type="NCBI Taxonomy" id="2840845"/>
    <lineage>
        <taxon>Bacteria</taxon>
        <taxon>Bacillati</taxon>
        <taxon>Bacillota</taxon>
        <taxon>Clostridia</taxon>
        <taxon>Eubacteriales</taxon>
        <taxon>Candidatus Limadaptatus</taxon>
    </lineage>
</organism>
<dbReference type="SUPFAM" id="SSF54913">
    <property type="entry name" value="GlnB-like"/>
    <property type="match status" value="1"/>
</dbReference>
<dbReference type="AlphaFoldDB" id="A0A9D1HQB5"/>
<comment type="caution">
    <text evidence="1">The sequence shown here is derived from an EMBL/GenBank/DDBJ whole genome shotgun (WGS) entry which is preliminary data.</text>
</comment>
<dbReference type="EMBL" id="DVMN01000003">
    <property type="protein sequence ID" value="HIU20656.1"/>
    <property type="molecule type" value="Genomic_DNA"/>
</dbReference>
<protein>
    <submittedName>
        <fullName evidence="1">Uncharacterized protein</fullName>
    </submittedName>
</protein>
<sequence length="116" mass="12187">MKLKLVFVIVDKNKAEKVIRALAESGLRHPQAMLGLGTAPSSLSELLGTGETEKVIAMGTAEESVVPALWDCLREKFAFEEKNTGIAFTVPVKSVGGPATLALLAGGAALPKEVKK</sequence>
<dbReference type="InterPro" id="IPR011322">
    <property type="entry name" value="N-reg_PII-like_a/b"/>
</dbReference>
<evidence type="ECO:0000313" key="2">
    <source>
        <dbReference type="Proteomes" id="UP000824088"/>
    </source>
</evidence>
<reference evidence="1" key="1">
    <citation type="submission" date="2020-10" db="EMBL/GenBank/DDBJ databases">
        <authorList>
            <person name="Gilroy R."/>
        </authorList>
    </citation>
    <scope>NUCLEOTIDE SEQUENCE</scope>
    <source>
        <strain evidence="1">1063</strain>
    </source>
</reference>
<gene>
    <name evidence="1" type="ORF">IAD51_00220</name>
</gene>
<dbReference type="Proteomes" id="UP000824088">
    <property type="component" value="Unassembled WGS sequence"/>
</dbReference>
<accession>A0A9D1HQB5</accession>
<reference evidence="1" key="2">
    <citation type="journal article" date="2021" name="PeerJ">
        <title>Extensive microbial diversity within the chicken gut microbiome revealed by metagenomics and culture.</title>
        <authorList>
            <person name="Gilroy R."/>
            <person name="Ravi A."/>
            <person name="Getino M."/>
            <person name="Pursley I."/>
            <person name="Horton D.L."/>
            <person name="Alikhan N.F."/>
            <person name="Baker D."/>
            <person name="Gharbi K."/>
            <person name="Hall N."/>
            <person name="Watson M."/>
            <person name="Adriaenssens E.M."/>
            <person name="Foster-Nyarko E."/>
            <person name="Jarju S."/>
            <person name="Secka A."/>
            <person name="Antonio M."/>
            <person name="Oren A."/>
            <person name="Chaudhuri R.R."/>
            <person name="La Ragione R."/>
            <person name="Hildebrand F."/>
            <person name="Pallen M.J."/>
        </authorList>
    </citation>
    <scope>NUCLEOTIDE SEQUENCE</scope>
    <source>
        <strain evidence="1">1063</strain>
    </source>
</reference>
<evidence type="ECO:0000313" key="1">
    <source>
        <dbReference type="EMBL" id="HIU20656.1"/>
    </source>
</evidence>
<proteinExistence type="predicted"/>